<evidence type="ECO:0000256" key="1">
    <source>
        <dbReference type="SAM" id="Phobius"/>
    </source>
</evidence>
<evidence type="ECO:0000313" key="3">
    <source>
        <dbReference type="Proteomes" id="UP001218034"/>
    </source>
</evidence>
<proteinExistence type="predicted"/>
<accession>A0ABY8CFK2</accession>
<feature type="transmembrane region" description="Helical" evidence="1">
    <location>
        <begin position="115"/>
        <end position="135"/>
    </location>
</feature>
<protein>
    <submittedName>
        <fullName evidence="2">Uncharacterized protein</fullName>
    </submittedName>
</protein>
<name>A0ABY8CFK2_9ARCH</name>
<sequence>MATGFNELIRLFMEQDVFTGVLPFVLTYVILFLGVKRVPIFDTDDGRGEQFAALVSIVGAFYVARFLIARPFYQQFFIQYFGKFAVGMVGLLGLMTILAFLGLDLGDDNSYFPGPLLILAAVAMAGAAFTSAGGFGPPILTELNVGAIAPIINGLVESGLIWAVVIGGVLLWTLSEGGDDGGGGPPLRRLMLDPSAWTEDWDDD</sequence>
<feature type="transmembrane region" description="Helical" evidence="1">
    <location>
        <begin position="80"/>
        <end position="103"/>
    </location>
</feature>
<organism evidence="2 3">
    <name type="scientific">Candidatus Nanohalococcus occultus</name>
    <dbReference type="NCBI Taxonomy" id="2978047"/>
    <lineage>
        <taxon>Archaea</taxon>
        <taxon>Candidatus Nanohalarchaeota</taxon>
        <taxon>Candidatus Nanohalarchaeota incertae sedis</taxon>
        <taxon>Candidatus Nanohalococcus</taxon>
    </lineage>
</organism>
<keyword evidence="1" id="KW-0812">Transmembrane</keyword>
<reference evidence="2 3" key="1">
    <citation type="submission" date="2022-09" db="EMBL/GenBank/DDBJ databases">
        <title>Xylan utilization by haloarchaea-nanohaloarchaea associations.</title>
        <authorList>
            <person name="Yakimov M."/>
        </authorList>
    </citation>
    <scope>NUCLEOTIDE SEQUENCE [LARGE SCALE GENOMIC DNA]</scope>
    <source>
        <strain evidence="2 3">SVXNc</strain>
    </source>
</reference>
<dbReference type="GeneID" id="90590459"/>
<keyword evidence="3" id="KW-1185">Reference proteome</keyword>
<dbReference type="RefSeq" id="WP_347721842.1">
    <property type="nucleotide sequence ID" value="NZ_CP104395.1"/>
</dbReference>
<feature type="transmembrane region" description="Helical" evidence="1">
    <location>
        <begin position="50"/>
        <end position="68"/>
    </location>
</feature>
<keyword evidence="1" id="KW-1133">Transmembrane helix</keyword>
<keyword evidence="1" id="KW-0472">Membrane</keyword>
<gene>
    <name evidence="2" type="ORF">SVXNc_1021</name>
</gene>
<dbReference type="Proteomes" id="UP001218034">
    <property type="component" value="Chromosome"/>
</dbReference>
<dbReference type="EMBL" id="CP104395">
    <property type="protein sequence ID" value="WEL20013.1"/>
    <property type="molecule type" value="Genomic_DNA"/>
</dbReference>
<evidence type="ECO:0000313" key="2">
    <source>
        <dbReference type="EMBL" id="WEL20013.1"/>
    </source>
</evidence>
<feature type="transmembrane region" description="Helical" evidence="1">
    <location>
        <begin position="147"/>
        <end position="172"/>
    </location>
</feature>
<feature type="transmembrane region" description="Helical" evidence="1">
    <location>
        <begin position="17"/>
        <end position="35"/>
    </location>
</feature>